<evidence type="ECO:0000256" key="2">
    <source>
        <dbReference type="SAM" id="Phobius"/>
    </source>
</evidence>
<keyword evidence="2" id="KW-1133">Transmembrane helix</keyword>
<dbReference type="EMBL" id="CP045904">
    <property type="protein sequence ID" value="QQP35891.1"/>
    <property type="molecule type" value="Genomic_DNA"/>
</dbReference>
<sequence>MPSGHHVLLHEYGIHLILSGVIGILSFLLLREMLSKYRRRRRPIFEFPLSTEGSEAHRFRKRDKFAFYGRKMARRVMRIDKQTAVSRLAQTFLRYSSSDDEENDESSSDSRGLIGPAEEYLESEEDDEDQDEGERSDALDAGVLKSPSIPYELSFLLGGFHVFR</sequence>
<name>A0A7T8JVP5_CALRO</name>
<feature type="region of interest" description="Disordered" evidence="1">
    <location>
        <begin position="96"/>
        <end position="141"/>
    </location>
</feature>
<organism evidence="3 4">
    <name type="scientific">Caligus rogercresseyi</name>
    <name type="common">Sea louse</name>
    <dbReference type="NCBI Taxonomy" id="217165"/>
    <lineage>
        <taxon>Eukaryota</taxon>
        <taxon>Metazoa</taxon>
        <taxon>Ecdysozoa</taxon>
        <taxon>Arthropoda</taxon>
        <taxon>Crustacea</taxon>
        <taxon>Multicrustacea</taxon>
        <taxon>Hexanauplia</taxon>
        <taxon>Copepoda</taxon>
        <taxon>Siphonostomatoida</taxon>
        <taxon>Caligidae</taxon>
        <taxon>Caligus</taxon>
    </lineage>
</organism>
<evidence type="ECO:0000313" key="4">
    <source>
        <dbReference type="Proteomes" id="UP000595437"/>
    </source>
</evidence>
<gene>
    <name evidence="3" type="ORF">FKW44_020829</name>
</gene>
<keyword evidence="2" id="KW-0812">Transmembrane</keyword>
<keyword evidence="2" id="KW-0472">Membrane</keyword>
<feature type="non-terminal residue" evidence="3">
    <location>
        <position position="164"/>
    </location>
</feature>
<proteinExistence type="predicted"/>
<accession>A0A7T8JVP5</accession>
<feature type="transmembrane region" description="Helical" evidence="2">
    <location>
        <begin position="12"/>
        <end position="30"/>
    </location>
</feature>
<keyword evidence="4" id="KW-1185">Reference proteome</keyword>
<feature type="compositionally biased region" description="Acidic residues" evidence="1">
    <location>
        <begin position="98"/>
        <end position="107"/>
    </location>
</feature>
<feature type="compositionally biased region" description="Acidic residues" evidence="1">
    <location>
        <begin position="119"/>
        <end position="132"/>
    </location>
</feature>
<protein>
    <submittedName>
        <fullName evidence="3">Uncharacterized protein</fullName>
    </submittedName>
</protein>
<dbReference type="AlphaFoldDB" id="A0A7T8JVP5"/>
<evidence type="ECO:0000256" key="1">
    <source>
        <dbReference type="SAM" id="MobiDB-lite"/>
    </source>
</evidence>
<dbReference type="Proteomes" id="UP000595437">
    <property type="component" value="Chromosome 15"/>
</dbReference>
<reference evidence="4" key="1">
    <citation type="submission" date="2021-01" db="EMBL/GenBank/DDBJ databases">
        <title>Caligus Genome Assembly.</title>
        <authorList>
            <person name="Gallardo-Escarate C."/>
        </authorList>
    </citation>
    <scope>NUCLEOTIDE SEQUENCE [LARGE SCALE GENOMIC DNA]</scope>
</reference>
<evidence type="ECO:0000313" key="3">
    <source>
        <dbReference type="EMBL" id="QQP35891.1"/>
    </source>
</evidence>